<keyword evidence="1" id="KW-0240">DNA-directed RNA polymerase</keyword>
<protein>
    <submittedName>
        <fullName evidence="1">DNA-directed RNA polymerase V subunit 1</fullName>
    </submittedName>
</protein>
<keyword evidence="2" id="KW-1185">Reference proteome</keyword>
<evidence type="ECO:0000313" key="2">
    <source>
        <dbReference type="Proteomes" id="UP000823775"/>
    </source>
</evidence>
<dbReference type="EMBL" id="JACEIK010000218">
    <property type="protein sequence ID" value="MCD7452640.1"/>
    <property type="molecule type" value="Genomic_DNA"/>
</dbReference>
<sequence length="103" mass="11388">MLQSFKSGTSWRNMATFGGNQVILGPLLPSEVKLLSLHWESQHSLKMGTEEKQLIDIIKSSRSGTPNFEAHEVEANDLQAAVVQYLQFRGTGKASVMLISVLE</sequence>
<organism evidence="1 2">
    <name type="scientific">Datura stramonium</name>
    <name type="common">Jimsonweed</name>
    <name type="synonym">Common thornapple</name>
    <dbReference type="NCBI Taxonomy" id="4076"/>
    <lineage>
        <taxon>Eukaryota</taxon>
        <taxon>Viridiplantae</taxon>
        <taxon>Streptophyta</taxon>
        <taxon>Embryophyta</taxon>
        <taxon>Tracheophyta</taxon>
        <taxon>Spermatophyta</taxon>
        <taxon>Magnoliopsida</taxon>
        <taxon>eudicotyledons</taxon>
        <taxon>Gunneridae</taxon>
        <taxon>Pentapetalae</taxon>
        <taxon>asterids</taxon>
        <taxon>lamiids</taxon>
        <taxon>Solanales</taxon>
        <taxon>Solanaceae</taxon>
        <taxon>Solanoideae</taxon>
        <taxon>Datureae</taxon>
        <taxon>Datura</taxon>
    </lineage>
</organism>
<evidence type="ECO:0000313" key="1">
    <source>
        <dbReference type="EMBL" id="MCD7452640.1"/>
    </source>
</evidence>
<dbReference type="GO" id="GO:0000428">
    <property type="term" value="C:DNA-directed RNA polymerase complex"/>
    <property type="evidence" value="ECO:0007669"/>
    <property type="project" value="UniProtKB-KW"/>
</dbReference>
<proteinExistence type="predicted"/>
<reference evidence="1 2" key="1">
    <citation type="journal article" date="2021" name="BMC Genomics">
        <title>Datura genome reveals duplications of psychoactive alkaloid biosynthetic genes and high mutation rate following tissue culture.</title>
        <authorList>
            <person name="Rajewski A."/>
            <person name="Carter-House D."/>
            <person name="Stajich J."/>
            <person name="Litt A."/>
        </authorList>
    </citation>
    <scope>NUCLEOTIDE SEQUENCE [LARGE SCALE GENOMIC DNA]</scope>
    <source>
        <strain evidence="1">AR-01</strain>
    </source>
</reference>
<keyword evidence="1" id="KW-0804">Transcription</keyword>
<accession>A0ABS8S0N0</accession>
<gene>
    <name evidence="1" type="primary">NRPD1B_4</name>
    <name evidence="1" type="ORF">HAX54_017700</name>
</gene>
<name>A0ABS8S0N0_DATST</name>
<dbReference type="Proteomes" id="UP000823775">
    <property type="component" value="Unassembled WGS sequence"/>
</dbReference>
<comment type="caution">
    <text evidence="1">The sequence shown here is derived from an EMBL/GenBank/DDBJ whole genome shotgun (WGS) entry which is preliminary data.</text>
</comment>